<proteinExistence type="predicted"/>
<name>A0ABN5PUW7_9ACTO</name>
<keyword evidence="3" id="KW-1185">Reference proteome</keyword>
<dbReference type="InterPro" id="IPR051678">
    <property type="entry name" value="AGP_Transferase"/>
</dbReference>
<protein>
    <submittedName>
        <fullName evidence="2">Aminoglycoside phosphotransferase family protein</fullName>
    </submittedName>
</protein>
<dbReference type="Pfam" id="PF01636">
    <property type="entry name" value="APH"/>
    <property type="match status" value="1"/>
</dbReference>
<dbReference type="Gene3D" id="3.90.1200.10">
    <property type="match status" value="1"/>
</dbReference>
<feature type="domain" description="Aminoglycoside phosphotransferase" evidence="1">
    <location>
        <begin position="34"/>
        <end position="259"/>
    </location>
</feature>
<dbReference type="PANTHER" id="PTHR21310">
    <property type="entry name" value="AMINOGLYCOSIDE PHOSPHOTRANSFERASE-RELATED-RELATED"/>
    <property type="match status" value="1"/>
</dbReference>
<dbReference type="Proteomes" id="UP000273001">
    <property type="component" value="Chromosome"/>
</dbReference>
<evidence type="ECO:0000313" key="2">
    <source>
        <dbReference type="EMBL" id="AYD90965.1"/>
    </source>
</evidence>
<dbReference type="EMBL" id="CP032514">
    <property type="protein sequence ID" value="AYD90965.1"/>
    <property type="molecule type" value="Genomic_DNA"/>
</dbReference>
<organism evidence="2 3">
    <name type="scientific">Actinomyces lilanjuaniae</name>
    <dbReference type="NCBI Taxonomy" id="2321394"/>
    <lineage>
        <taxon>Bacteria</taxon>
        <taxon>Bacillati</taxon>
        <taxon>Actinomycetota</taxon>
        <taxon>Actinomycetes</taxon>
        <taxon>Actinomycetales</taxon>
        <taxon>Actinomycetaceae</taxon>
        <taxon>Actinomyces</taxon>
    </lineage>
</organism>
<dbReference type="InterPro" id="IPR011009">
    <property type="entry name" value="Kinase-like_dom_sf"/>
</dbReference>
<sequence>MTGSADFSADFASRLEREVRAGRVSGVEPAAVSVTRLGAGESFTAWLLRAEEAAQGARQPPRVVRVVRRPAEERPRSLRGEYEALSRVPPDLGSHGVALEEDSDNALGAPYVVTTYVPGRVVPGQEWTPRLACALAEQVARLHHLLGGAQTAGEGTAGSRLQPGQARHPGALREAEAVLGWWRSHHPDVLEEPRVSRLLAPWWRALVTLDPVTVGVPLHPLIHGDLVVTNVVVGTGGIPRLIDWEWAGPGDPAKDLALIGGEVTGGPWYAHLSRKAVTDMVSCYVAARSRLARSQAADKGRNLVRDCEGAGGSGEKHDEQVRRLLARRDAWELVDRLSNLLYCLSRRGQEDYLRWAGQLAESLGARLTAPPDEPPG</sequence>
<dbReference type="SUPFAM" id="SSF56112">
    <property type="entry name" value="Protein kinase-like (PK-like)"/>
    <property type="match status" value="1"/>
</dbReference>
<reference evidence="2 3" key="1">
    <citation type="submission" date="2018-09" db="EMBL/GenBank/DDBJ databases">
        <authorList>
            <person name="Li J."/>
        </authorList>
    </citation>
    <scope>NUCLEOTIDE SEQUENCE [LARGE SCALE GENOMIC DNA]</scope>
    <source>
        <strain evidence="2 3">2129</strain>
    </source>
</reference>
<evidence type="ECO:0000259" key="1">
    <source>
        <dbReference type="Pfam" id="PF01636"/>
    </source>
</evidence>
<gene>
    <name evidence="2" type="ORF">D5R93_10225</name>
</gene>
<evidence type="ECO:0000313" key="3">
    <source>
        <dbReference type="Proteomes" id="UP000273001"/>
    </source>
</evidence>
<accession>A0ABN5PUW7</accession>
<dbReference type="InterPro" id="IPR002575">
    <property type="entry name" value="Aminoglycoside_PTrfase"/>
</dbReference>